<reference evidence="2 3" key="1">
    <citation type="submission" date="2021-06" db="EMBL/GenBank/DDBJ databases">
        <title>Caerostris extrusa draft genome.</title>
        <authorList>
            <person name="Kono N."/>
            <person name="Arakawa K."/>
        </authorList>
    </citation>
    <scope>NUCLEOTIDE SEQUENCE [LARGE SCALE GENOMIC DNA]</scope>
</reference>
<protein>
    <recommendedName>
        <fullName evidence="4">Transmembrane protein</fullName>
    </recommendedName>
</protein>
<proteinExistence type="predicted"/>
<name>A0AAV4VRV2_CAEEX</name>
<evidence type="ECO:0000313" key="3">
    <source>
        <dbReference type="Proteomes" id="UP001054945"/>
    </source>
</evidence>
<comment type="caution">
    <text evidence="2">The sequence shown here is derived from an EMBL/GenBank/DDBJ whole genome shotgun (WGS) entry which is preliminary data.</text>
</comment>
<evidence type="ECO:0000256" key="1">
    <source>
        <dbReference type="SAM" id="Phobius"/>
    </source>
</evidence>
<organism evidence="2 3">
    <name type="scientific">Caerostris extrusa</name>
    <name type="common">Bark spider</name>
    <name type="synonym">Caerostris bankana</name>
    <dbReference type="NCBI Taxonomy" id="172846"/>
    <lineage>
        <taxon>Eukaryota</taxon>
        <taxon>Metazoa</taxon>
        <taxon>Ecdysozoa</taxon>
        <taxon>Arthropoda</taxon>
        <taxon>Chelicerata</taxon>
        <taxon>Arachnida</taxon>
        <taxon>Araneae</taxon>
        <taxon>Araneomorphae</taxon>
        <taxon>Entelegynae</taxon>
        <taxon>Araneoidea</taxon>
        <taxon>Araneidae</taxon>
        <taxon>Caerostris</taxon>
    </lineage>
</organism>
<accession>A0AAV4VRV2</accession>
<feature type="transmembrane region" description="Helical" evidence="1">
    <location>
        <begin position="64"/>
        <end position="84"/>
    </location>
</feature>
<keyword evidence="1" id="KW-1133">Transmembrane helix</keyword>
<gene>
    <name evidence="2" type="ORF">CEXT_503551</name>
</gene>
<keyword evidence="3" id="KW-1185">Reference proteome</keyword>
<keyword evidence="1" id="KW-0472">Membrane</keyword>
<dbReference type="Proteomes" id="UP001054945">
    <property type="component" value="Unassembled WGS sequence"/>
</dbReference>
<evidence type="ECO:0000313" key="2">
    <source>
        <dbReference type="EMBL" id="GIY73132.1"/>
    </source>
</evidence>
<dbReference type="EMBL" id="BPLR01015037">
    <property type="protein sequence ID" value="GIY73132.1"/>
    <property type="molecule type" value="Genomic_DNA"/>
</dbReference>
<dbReference type="AlphaFoldDB" id="A0AAV4VRV2"/>
<sequence>MFASCDASVPQRRRLHSLGGGFFLPSATPERASGAVSGELPSLLPFGRGWNDAPSQRRTPLGKLIFLVRGFGTLTACSSFAFFYRSYQWVF</sequence>
<evidence type="ECO:0008006" key="4">
    <source>
        <dbReference type="Google" id="ProtNLM"/>
    </source>
</evidence>
<keyword evidence="1" id="KW-0812">Transmembrane</keyword>